<evidence type="ECO:0000259" key="8">
    <source>
        <dbReference type="Pfam" id="PF03442"/>
    </source>
</evidence>
<accession>A0A8S0X7F6</accession>
<keyword evidence="5" id="KW-0624">Polysaccharide degradation</keyword>
<keyword evidence="3" id="KW-0136">Cellulose degradation</keyword>
<dbReference type="SUPFAM" id="SSF81296">
    <property type="entry name" value="E set domains"/>
    <property type="match status" value="2"/>
</dbReference>
<evidence type="ECO:0000256" key="5">
    <source>
        <dbReference type="ARBA" id="ARBA00023326"/>
    </source>
</evidence>
<dbReference type="GO" id="GO:0030245">
    <property type="term" value="P:cellulose catabolic process"/>
    <property type="evidence" value="ECO:0007669"/>
    <property type="project" value="UniProtKB-KW"/>
</dbReference>
<feature type="domain" description="Carbohydrate binding X2" evidence="8">
    <location>
        <begin position="418"/>
        <end position="503"/>
    </location>
</feature>
<reference evidence="10" key="2">
    <citation type="submission" date="2020-01" db="EMBL/GenBank/DDBJ databases">
        <authorList>
            <person name="Hornung B."/>
        </authorList>
    </citation>
    <scope>NUCLEOTIDE SEQUENCE</scope>
    <source>
        <strain evidence="10">PacBioINE</strain>
    </source>
</reference>
<reference evidence="11" key="1">
    <citation type="submission" date="2014-11" db="EMBL/GenBank/DDBJ databases">
        <authorList>
            <person name="Hornung B.V."/>
        </authorList>
    </citation>
    <scope>NUCLEOTIDE SEQUENCE</scope>
    <source>
        <strain evidence="11">INE</strain>
    </source>
</reference>
<gene>
    <name evidence="11" type="ORF">DEACI_1688</name>
    <name evidence="10" type="ORF">DEACI_4093</name>
</gene>
<dbReference type="Proteomes" id="UP000836597">
    <property type="component" value="Chromosome"/>
</dbReference>
<feature type="domain" description="Prenyltransferase alpha-alpha toroid" evidence="7">
    <location>
        <begin position="1303"/>
        <end position="1445"/>
    </location>
</feature>
<dbReference type="Gene3D" id="1.50.10.20">
    <property type="match status" value="2"/>
</dbReference>
<dbReference type="InterPro" id="IPR014756">
    <property type="entry name" value="Ig_E-set"/>
</dbReference>
<dbReference type="InterPro" id="IPR027954">
    <property type="entry name" value="Transcobalamin-like_C"/>
</dbReference>
<dbReference type="Pfam" id="PF03442">
    <property type="entry name" value="CBM_X2"/>
    <property type="match status" value="2"/>
</dbReference>
<evidence type="ECO:0000313" key="10">
    <source>
        <dbReference type="EMBL" id="CAA7603270.1"/>
    </source>
</evidence>
<keyword evidence="4" id="KW-0119">Carbohydrate metabolism</keyword>
<dbReference type="Proteomes" id="UP001071230">
    <property type="component" value="Unassembled WGS sequence"/>
</dbReference>
<dbReference type="Gene3D" id="2.60.40.10">
    <property type="entry name" value="Immunoglobulins"/>
    <property type="match status" value="2"/>
</dbReference>
<protein>
    <submittedName>
        <fullName evidence="11">N-acetylmuramoyl-L-alanine amidase LytC</fullName>
    </submittedName>
    <submittedName>
        <fullName evidence="10">Prenyltransferase and squalene oxidase repeat</fullName>
    </submittedName>
</protein>
<dbReference type="PANTHER" id="PTHR30032">
    <property type="entry name" value="N-ACETYLMURAMOYL-L-ALANINE AMIDASE-RELATED"/>
    <property type="match status" value="1"/>
</dbReference>
<proteinExistence type="predicted"/>
<evidence type="ECO:0000256" key="3">
    <source>
        <dbReference type="ARBA" id="ARBA00023001"/>
    </source>
</evidence>
<dbReference type="Gene3D" id="2.170.130.30">
    <property type="match status" value="1"/>
</dbReference>
<dbReference type="Pfam" id="PF00432">
    <property type="entry name" value="Prenyltrans"/>
    <property type="match status" value="2"/>
</dbReference>
<dbReference type="EMBL" id="LR746496">
    <property type="protein sequence ID" value="CAA7603270.1"/>
    <property type="molecule type" value="Genomic_DNA"/>
</dbReference>
<feature type="compositionally biased region" description="Polar residues" evidence="6">
    <location>
        <begin position="666"/>
        <end position="682"/>
    </location>
</feature>
<evidence type="ECO:0000256" key="6">
    <source>
        <dbReference type="SAM" id="MobiDB-lite"/>
    </source>
</evidence>
<dbReference type="InterPro" id="IPR013783">
    <property type="entry name" value="Ig-like_fold"/>
</dbReference>
<evidence type="ECO:0000313" key="11">
    <source>
        <dbReference type="EMBL" id="CEJ07229.1"/>
    </source>
</evidence>
<dbReference type="KEGG" id="aacx:DEACI_4093"/>
<sequence length="1478" mass="154389">MLFFSKEKGTNTMRKSFRNLYSWLLIAVMALSMLVVQTPFAKPVYAAPNQNSTITPVTAAFDKNPANQADISVVMAVYGSETLTNIANGGILLTAGSDYSIAANGSTVTISKSYLAQQPIGTTTLTFNFSAGNPQTLQIVVSDTAPAYLKSLTKVLNYYKSQNYSNATSWWDMVGLWGAGDSTKTNWDSSKASLYGNILGSLAKGVNPSNFLAELKAKQDSSTGAFPGSYGPSSDDQSWAMVALDAGKTPYDQEKAVANLLTYQNLDGGFFYSKDYNTSDPDDTGMALLALANHQTTAGVTVAIQKAEAYLKKIQQATGGFASWGSDNPNSDATVISGLVAVGADPLSAGWQKNGKTMLDDLLSFQLSDGSFYSPYNPGKTDAMATYQSLIALGDLCAKKSVWQRLQESNPQENNSTIAPVTAAFDKNPANQADISVTMAVYGSESLTNIANGTTLLTEGSDYSIAANGSTVTISKSYLAQQPIGTTTLTFNFSAGNPQTLQIAVSDTTPAAGGGSSLPPIQNNITLSVTGKNGQVLLSPTTVPLESGDTAYSVLVRKLGQAQVTVSGSGSSIYVSGISGLKAGTDGPLSGWMFSVNGVYGSVSAAAAALKNGDVVAWRYTTNLGQDLGVPGYNNPGTGTGSATITPGTGGGTTTPVTSSGSNPSQPAKTNPVGSTESNSQRNQAALAVLNNVTAQQQAGASLPENTPAVNPAAAGQVVLRAVDGVQLRVPPGALNNQSAPVKFTVEIGKVTTPPQADTGAIVLDPLKYQRQFGIENSTGAVPEHSVQFKAPVIISFPVVSGDLPNGITTQQLAIYWWDTAKNDWVKLGGVFDPITKTISVPTYHLSTYAVMADSSSLPRRLAGTDRFLTADAVAAQGWKAGADNVVLVNAYAFPDALAAVPLAFKLNAPILLTEADTINPSTLAEIQKLKPKKITLIGGTAVISQAIQAEMEKTYGTDNVLRYGGPDRYSTAGLIAGALGTTGQAILANGDDYADALAVSSYAAYKGIPILFTKRTVLPDPTVQALAAQKVNSTLVVGGSSVVPAEITQRLPGVVRYGGSDRYATAAAIAQGLKLDTDQVYVVTGLDFADALTAGNLAAHSFSPVIMVDNTVPEATSGFLTAHKGAISDLVIVGGEGVISTDQENKIRALVPDLAQPQEGVISRQEVDETINGLVAWEKADIQRAFTQAAPGEIINPTVYNWPTVGLGRLNRYEGLPSYLAENEKYIAQDWNSVTQKVTDLARISLAVGAAGGDPRNFAGKDLIAEIANYPNVEAQGINGPIFALIALDSGDYNLPSNAPWTPDKLLKIILDKQLPDGGFSLDGTGASDPDITAMALQALAPFNTNSHPEVQVAVKKAVACLAALQDSKGGFKSGGIENSESISQVIIALSSLGMDIDTNPMFIKNNNSLLSALLQFRAADGGFKHLLTGNSDSTASEQALLALAAYERLKDGMSSLYDFRSGKTQTVPTSSVNVGD</sequence>
<dbReference type="SUPFAM" id="SSF48239">
    <property type="entry name" value="Terpenoid cyclases/Protein prenyltransferases"/>
    <property type="match status" value="2"/>
</dbReference>
<evidence type="ECO:0000259" key="7">
    <source>
        <dbReference type="Pfam" id="PF00432"/>
    </source>
</evidence>
<feature type="domain" description="Transcobalamin-like C-terminal" evidence="9">
    <location>
        <begin position="548"/>
        <end position="621"/>
    </location>
</feature>
<evidence type="ECO:0000256" key="4">
    <source>
        <dbReference type="ARBA" id="ARBA00023277"/>
    </source>
</evidence>
<dbReference type="GO" id="GO:0003824">
    <property type="term" value="F:catalytic activity"/>
    <property type="evidence" value="ECO:0007669"/>
    <property type="project" value="InterPro"/>
</dbReference>
<keyword evidence="2" id="KW-0677">Repeat</keyword>
<evidence type="ECO:0000259" key="9">
    <source>
        <dbReference type="Pfam" id="PF14478"/>
    </source>
</evidence>
<name>A0A8S0X7F6_9FIRM</name>
<dbReference type="CDD" id="cd00688">
    <property type="entry name" value="ISOPREN_C2_like"/>
    <property type="match status" value="2"/>
</dbReference>
<evidence type="ECO:0000256" key="2">
    <source>
        <dbReference type="ARBA" id="ARBA00022737"/>
    </source>
</evidence>
<organism evidence="10">
    <name type="scientific">Acididesulfobacillus acetoxydans</name>
    <dbReference type="NCBI Taxonomy" id="1561005"/>
    <lineage>
        <taxon>Bacteria</taxon>
        <taxon>Bacillati</taxon>
        <taxon>Bacillota</taxon>
        <taxon>Clostridia</taxon>
        <taxon>Eubacteriales</taxon>
        <taxon>Peptococcaceae</taxon>
        <taxon>Acididesulfobacillus</taxon>
    </lineage>
</organism>
<keyword evidence="1" id="KW-0732">Signal</keyword>
<dbReference type="InterPro" id="IPR008930">
    <property type="entry name" value="Terpenoid_cyclase/PrenylTrfase"/>
</dbReference>
<dbReference type="EMBL" id="CDGJ01000047">
    <property type="protein sequence ID" value="CEJ07229.1"/>
    <property type="molecule type" value="Genomic_DNA"/>
</dbReference>
<dbReference type="Pfam" id="PF14478">
    <property type="entry name" value="DUF4430"/>
    <property type="match status" value="1"/>
</dbReference>
<evidence type="ECO:0000313" key="12">
    <source>
        <dbReference type="Proteomes" id="UP001071230"/>
    </source>
</evidence>
<feature type="region of interest" description="Disordered" evidence="6">
    <location>
        <begin position="627"/>
        <end position="682"/>
    </location>
</feature>
<dbReference type="Pfam" id="PF04122">
    <property type="entry name" value="CW_binding_2"/>
    <property type="match status" value="3"/>
</dbReference>
<feature type="domain" description="Prenyltransferase alpha-alpha toroid" evidence="7">
    <location>
        <begin position="307"/>
        <end position="392"/>
    </location>
</feature>
<dbReference type="PANTHER" id="PTHR30032:SF8">
    <property type="entry name" value="GERMINATION-SPECIFIC N-ACETYLMURAMOYL-L-ALANINE AMIDASE"/>
    <property type="match status" value="1"/>
</dbReference>
<dbReference type="InterPro" id="IPR007253">
    <property type="entry name" value="Cell_wall-bd_2"/>
</dbReference>
<dbReference type="InterPro" id="IPR005102">
    <property type="entry name" value="Carbo-bd_X2"/>
</dbReference>
<keyword evidence="12" id="KW-1185">Reference proteome</keyword>
<feature type="domain" description="Carbohydrate binding X2" evidence="8">
    <location>
        <begin position="54"/>
        <end position="139"/>
    </location>
</feature>
<dbReference type="InterPro" id="IPR051922">
    <property type="entry name" value="Bact_Sporulation_Assoc"/>
</dbReference>
<dbReference type="InterPro" id="IPR001330">
    <property type="entry name" value="Prenyltrans"/>
</dbReference>
<evidence type="ECO:0000256" key="1">
    <source>
        <dbReference type="ARBA" id="ARBA00022729"/>
    </source>
</evidence>
<dbReference type="Gene3D" id="3.40.50.12090">
    <property type="match status" value="2"/>
</dbReference>
<feature type="compositionally biased region" description="Low complexity" evidence="6">
    <location>
        <begin position="654"/>
        <end position="665"/>
    </location>
</feature>